<reference evidence="1 2" key="1">
    <citation type="submission" date="2017-07" db="EMBL/GenBank/DDBJ databases">
        <title>Draft whole genome sequences of clinical Proprionibacteriaceae strains.</title>
        <authorList>
            <person name="Bernier A.-M."/>
            <person name="Bernard K."/>
            <person name="Domingo M.-C."/>
        </authorList>
    </citation>
    <scope>NUCLEOTIDE SEQUENCE [LARGE SCALE GENOMIC DNA]</scope>
    <source>
        <strain evidence="1 2">NML 130396</strain>
    </source>
</reference>
<accession>A0A255H737</accession>
<dbReference type="RefSeq" id="WP_141211111.1">
    <property type="nucleotide sequence ID" value="NZ_NMVQ01000008.1"/>
</dbReference>
<dbReference type="AlphaFoldDB" id="A0A255H737"/>
<dbReference type="OrthoDB" id="5143202at2"/>
<evidence type="ECO:0008006" key="3">
    <source>
        <dbReference type="Google" id="ProtNLM"/>
    </source>
</evidence>
<comment type="caution">
    <text evidence="1">The sequence shown here is derived from an EMBL/GenBank/DDBJ whole genome shotgun (WGS) entry which is preliminary data.</text>
</comment>
<keyword evidence="2" id="KW-1185">Reference proteome</keyword>
<name>A0A255H737_9ACTN</name>
<organism evidence="1 2">
    <name type="scientific">Enemella dayhoffiae</name>
    <dbReference type="NCBI Taxonomy" id="2016507"/>
    <lineage>
        <taxon>Bacteria</taxon>
        <taxon>Bacillati</taxon>
        <taxon>Actinomycetota</taxon>
        <taxon>Actinomycetes</taxon>
        <taxon>Propionibacteriales</taxon>
        <taxon>Propionibacteriaceae</taxon>
        <taxon>Enemella</taxon>
    </lineage>
</organism>
<dbReference type="EMBL" id="NMVQ01000008">
    <property type="protein sequence ID" value="OYO23146.1"/>
    <property type="molecule type" value="Genomic_DNA"/>
</dbReference>
<protein>
    <recommendedName>
        <fullName evidence="3">Transcriptional regulator, AbiEi antitoxin, Type IV TA system</fullName>
    </recommendedName>
</protein>
<proteinExistence type="predicted"/>
<dbReference type="Proteomes" id="UP000216311">
    <property type="component" value="Unassembled WGS sequence"/>
</dbReference>
<evidence type="ECO:0000313" key="2">
    <source>
        <dbReference type="Proteomes" id="UP000216311"/>
    </source>
</evidence>
<gene>
    <name evidence="1" type="ORF">CGZ93_06730</name>
</gene>
<evidence type="ECO:0000313" key="1">
    <source>
        <dbReference type="EMBL" id="OYO23146.1"/>
    </source>
</evidence>
<sequence length="315" mass="35220">MDEWVFTTEQLTEMGWNTEKIRSAVRGGEFVRIRNGFYRPGTPADEFERQDWTPEDYQLRHRCLIQAAGAVISDDTVLSHRSAAVLHGLPLPPGLLRRVDLLRDGVDGARRTPTAHHRRAPLPTDDRTVIEGLPVTGLARTVADLIRTLPFRDALAVLDVGLARGVTAAELGVRLKRRAIGNPQARQLLELGDEASESPGESRCRATMALAGIPRPVCQFVVADTWGREIARCDFAWPDLGLVGEFDGLTKYGRLLKPGQSSNDAIRDERLREARIRNAGLWCVRWIDAELRDLNRFREGFRDAARCARTLRDAA</sequence>